<dbReference type="EMBL" id="JAYRBN010000037">
    <property type="protein sequence ID" value="KAL2747117.1"/>
    <property type="molecule type" value="Genomic_DNA"/>
</dbReference>
<reference evidence="2 3" key="1">
    <citation type="journal article" date="2024" name="Ann. Entomol. Soc. Am.">
        <title>Genomic analyses of the southern and eastern yellowjacket wasps (Hymenoptera: Vespidae) reveal evolutionary signatures of social life.</title>
        <authorList>
            <person name="Catto M.A."/>
            <person name="Caine P.B."/>
            <person name="Orr S.E."/>
            <person name="Hunt B.G."/>
            <person name="Goodisman M.A.D."/>
        </authorList>
    </citation>
    <scope>NUCLEOTIDE SEQUENCE [LARGE SCALE GENOMIC DNA]</scope>
    <source>
        <strain evidence="2">232</strain>
        <tissue evidence="2">Head and thorax</tissue>
    </source>
</reference>
<name>A0ABD2CPR7_VESMC</name>
<proteinExistence type="predicted"/>
<gene>
    <name evidence="2" type="ORF">V1477_005487</name>
</gene>
<dbReference type="Proteomes" id="UP001607303">
    <property type="component" value="Unassembled WGS sequence"/>
</dbReference>
<evidence type="ECO:0000256" key="1">
    <source>
        <dbReference type="SAM" id="MobiDB-lite"/>
    </source>
</evidence>
<dbReference type="AlphaFoldDB" id="A0ABD2CPR7"/>
<sequence length="214" mass="24600">MSDPKVRGMRNGEGGYRPRNLNDALLHTVGLVPTHHKILVWVCCEEGKGRMEKARGIGREKGKERVVWNRRMGWGGMGVIEDVRLCVNIDIASPWKRRNRRIDDARLTVASLPLVWSRSERLVGRSVGWMVGWLVGWLVGRLVGWSIGWLVEKQEDHEDVEEEKEKEEEEEEEEGSDEKYTQQQQQLLLINRQGNNGKTSRALSVKQITFTDSI</sequence>
<accession>A0ABD2CPR7</accession>
<protein>
    <submittedName>
        <fullName evidence="2">Uncharacterized protein</fullName>
    </submittedName>
</protein>
<comment type="caution">
    <text evidence="2">The sequence shown here is derived from an EMBL/GenBank/DDBJ whole genome shotgun (WGS) entry which is preliminary data.</text>
</comment>
<evidence type="ECO:0000313" key="2">
    <source>
        <dbReference type="EMBL" id="KAL2747117.1"/>
    </source>
</evidence>
<organism evidence="2 3">
    <name type="scientific">Vespula maculifrons</name>
    <name type="common">Eastern yellow jacket</name>
    <name type="synonym">Wasp</name>
    <dbReference type="NCBI Taxonomy" id="7453"/>
    <lineage>
        <taxon>Eukaryota</taxon>
        <taxon>Metazoa</taxon>
        <taxon>Ecdysozoa</taxon>
        <taxon>Arthropoda</taxon>
        <taxon>Hexapoda</taxon>
        <taxon>Insecta</taxon>
        <taxon>Pterygota</taxon>
        <taxon>Neoptera</taxon>
        <taxon>Endopterygota</taxon>
        <taxon>Hymenoptera</taxon>
        <taxon>Apocrita</taxon>
        <taxon>Aculeata</taxon>
        <taxon>Vespoidea</taxon>
        <taxon>Vespidae</taxon>
        <taxon>Vespinae</taxon>
        <taxon>Vespula</taxon>
    </lineage>
</organism>
<feature type="compositionally biased region" description="Acidic residues" evidence="1">
    <location>
        <begin position="157"/>
        <end position="176"/>
    </location>
</feature>
<feature type="region of interest" description="Disordered" evidence="1">
    <location>
        <begin position="156"/>
        <end position="183"/>
    </location>
</feature>
<evidence type="ECO:0000313" key="3">
    <source>
        <dbReference type="Proteomes" id="UP001607303"/>
    </source>
</evidence>
<keyword evidence="3" id="KW-1185">Reference proteome</keyword>